<proteinExistence type="predicted"/>
<dbReference type="AlphaFoldDB" id="A0A5B7E6N8"/>
<name>A0A5B7E6N8_PORTR</name>
<protein>
    <submittedName>
        <fullName evidence="1">Uncharacterized protein</fullName>
    </submittedName>
</protein>
<comment type="caution">
    <text evidence="1">The sequence shown here is derived from an EMBL/GenBank/DDBJ whole genome shotgun (WGS) entry which is preliminary data.</text>
</comment>
<keyword evidence="2" id="KW-1185">Reference proteome</keyword>
<reference evidence="1 2" key="1">
    <citation type="submission" date="2019-05" db="EMBL/GenBank/DDBJ databases">
        <title>Another draft genome of Portunus trituberculatus and its Hox gene families provides insights of decapod evolution.</title>
        <authorList>
            <person name="Jeong J.-H."/>
            <person name="Song I."/>
            <person name="Kim S."/>
            <person name="Choi T."/>
            <person name="Kim D."/>
            <person name="Ryu S."/>
            <person name="Kim W."/>
        </authorList>
    </citation>
    <scope>NUCLEOTIDE SEQUENCE [LARGE SCALE GENOMIC DNA]</scope>
    <source>
        <tissue evidence="1">Muscle</tissue>
    </source>
</reference>
<evidence type="ECO:0000313" key="2">
    <source>
        <dbReference type="Proteomes" id="UP000324222"/>
    </source>
</evidence>
<gene>
    <name evidence="1" type="ORF">E2C01_022296</name>
</gene>
<dbReference type="EMBL" id="VSRR010002012">
    <property type="protein sequence ID" value="MPC29079.1"/>
    <property type="molecule type" value="Genomic_DNA"/>
</dbReference>
<dbReference type="Proteomes" id="UP000324222">
    <property type="component" value="Unassembled WGS sequence"/>
</dbReference>
<organism evidence="1 2">
    <name type="scientific">Portunus trituberculatus</name>
    <name type="common">Swimming crab</name>
    <name type="synonym">Neptunus trituberculatus</name>
    <dbReference type="NCBI Taxonomy" id="210409"/>
    <lineage>
        <taxon>Eukaryota</taxon>
        <taxon>Metazoa</taxon>
        <taxon>Ecdysozoa</taxon>
        <taxon>Arthropoda</taxon>
        <taxon>Crustacea</taxon>
        <taxon>Multicrustacea</taxon>
        <taxon>Malacostraca</taxon>
        <taxon>Eumalacostraca</taxon>
        <taxon>Eucarida</taxon>
        <taxon>Decapoda</taxon>
        <taxon>Pleocyemata</taxon>
        <taxon>Brachyura</taxon>
        <taxon>Eubrachyura</taxon>
        <taxon>Portunoidea</taxon>
        <taxon>Portunidae</taxon>
        <taxon>Portuninae</taxon>
        <taxon>Portunus</taxon>
    </lineage>
</organism>
<accession>A0A5B7E6N8</accession>
<sequence length="68" mass="7547">MAGVMCLFQPQHISLSHLRRSVRMASGTAPPHTATHLHSQQEAERLAAVFTTRGSSDQLPLHTHHLQQ</sequence>
<evidence type="ECO:0000313" key="1">
    <source>
        <dbReference type="EMBL" id="MPC29079.1"/>
    </source>
</evidence>